<dbReference type="AlphaFoldDB" id="A0A318RE94"/>
<comment type="subcellular location">
    <subcellularLocation>
        <location evidence="1">Secreted</location>
        <location evidence="1">Cell wall</location>
    </subcellularLocation>
</comment>
<evidence type="ECO:0000256" key="2">
    <source>
        <dbReference type="ARBA" id="ARBA00006484"/>
    </source>
</evidence>
<evidence type="ECO:0000256" key="4">
    <source>
        <dbReference type="ARBA" id="ARBA00023002"/>
    </source>
</evidence>
<evidence type="ECO:0000256" key="5">
    <source>
        <dbReference type="ARBA" id="ARBA00040781"/>
    </source>
</evidence>
<dbReference type="PANTHER" id="PTHR42879">
    <property type="entry name" value="3-OXOACYL-(ACYL-CARRIER-PROTEIN) REDUCTASE"/>
    <property type="match status" value="1"/>
</dbReference>
<dbReference type="PRINTS" id="PR00080">
    <property type="entry name" value="SDRFAMILY"/>
</dbReference>
<keyword evidence="4" id="KW-0560">Oxidoreductase</keyword>
<evidence type="ECO:0000256" key="6">
    <source>
        <dbReference type="ARBA" id="ARBA00047400"/>
    </source>
</evidence>
<dbReference type="PANTHER" id="PTHR42879:SF2">
    <property type="entry name" value="3-OXOACYL-[ACYL-CARRIER-PROTEIN] REDUCTASE FABG"/>
    <property type="match status" value="1"/>
</dbReference>
<dbReference type="EMBL" id="QJSP01000013">
    <property type="protein sequence ID" value="PYE14359.1"/>
    <property type="molecule type" value="Genomic_DNA"/>
</dbReference>
<dbReference type="RefSeq" id="WP_110471514.1">
    <property type="nucleotide sequence ID" value="NZ_QJSP01000013.1"/>
</dbReference>
<comment type="caution">
    <text evidence="7">The sequence shown here is derived from an EMBL/GenBank/DDBJ whole genome shotgun (WGS) entry which is preliminary data.</text>
</comment>
<dbReference type="InterPro" id="IPR002347">
    <property type="entry name" value="SDR_fam"/>
</dbReference>
<keyword evidence="8" id="KW-1185">Reference proteome</keyword>
<dbReference type="Pfam" id="PF13561">
    <property type="entry name" value="adh_short_C2"/>
    <property type="match status" value="1"/>
</dbReference>
<dbReference type="SUPFAM" id="SSF51735">
    <property type="entry name" value="NAD(P)-binding Rossmann-fold domains"/>
    <property type="match status" value="1"/>
</dbReference>
<comment type="similarity">
    <text evidence="2">Belongs to the short-chain dehydrogenases/reductases (SDR) family.</text>
</comment>
<dbReference type="Gene3D" id="3.40.50.720">
    <property type="entry name" value="NAD(P)-binding Rossmann-like Domain"/>
    <property type="match status" value="1"/>
</dbReference>
<reference evidence="7 8" key="1">
    <citation type="submission" date="2018-06" db="EMBL/GenBank/DDBJ databases">
        <title>Genomic Encyclopedia of Type Strains, Phase IV (KMG-IV): sequencing the most valuable type-strain genomes for metagenomic binning, comparative biology and taxonomic classification.</title>
        <authorList>
            <person name="Goeker M."/>
        </authorList>
    </citation>
    <scope>NUCLEOTIDE SEQUENCE [LARGE SCALE GENOMIC DNA]</scope>
    <source>
        <strain evidence="7 8">DSM 45521</strain>
    </source>
</reference>
<dbReference type="InterPro" id="IPR050259">
    <property type="entry name" value="SDR"/>
</dbReference>
<evidence type="ECO:0000313" key="7">
    <source>
        <dbReference type="EMBL" id="PYE14359.1"/>
    </source>
</evidence>
<gene>
    <name evidence="7" type="ORF">DFR67_113153</name>
</gene>
<dbReference type="PRINTS" id="PR00081">
    <property type="entry name" value="GDHRDH"/>
</dbReference>
<dbReference type="GO" id="GO:0004316">
    <property type="term" value="F:3-oxoacyl-[acyl-carrier-protein] reductase (NADPH) activity"/>
    <property type="evidence" value="ECO:0007669"/>
    <property type="project" value="UniProtKB-EC"/>
</dbReference>
<dbReference type="Proteomes" id="UP000247591">
    <property type="component" value="Unassembled WGS sequence"/>
</dbReference>
<evidence type="ECO:0000256" key="3">
    <source>
        <dbReference type="ARBA" id="ARBA00022512"/>
    </source>
</evidence>
<evidence type="ECO:0000256" key="1">
    <source>
        <dbReference type="ARBA" id="ARBA00004191"/>
    </source>
</evidence>
<evidence type="ECO:0000313" key="8">
    <source>
        <dbReference type="Proteomes" id="UP000247591"/>
    </source>
</evidence>
<keyword evidence="3" id="KW-0134">Cell wall</keyword>
<dbReference type="OrthoDB" id="7064009at2"/>
<keyword evidence="3" id="KW-0964">Secreted</keyword>
<sequence>MSLEGKVALVTGAGQNTGLGIAQALSAAGASVIINDVAADRAEAGAQAVKARGGTATSAPFDITDYSAVAAGIRAAEAELGAVDILVNNAGIPAEAQRQPFATSSPATWPPYIDINLYGSLNTTHCVLTGMLERNFGRVIQISSGSGAVANKGLGAAMYGAGKAGIEGALRHIATEVGDRGVTVNSLALGLMENLQAALDAEYPPLPDIFALNLIPRLGRGSDVGAAAVWLASDGAEYVTGQTIHINGGAYSGR</sequence>
<protein>
    <recommendedName>
        <fullName evidence="5">3-oxoacyl-[acyl-carrier-protein] reductase MabA</fullName>
    </recommendedName>
</protein>
<name>A0A318RE94_WILLI</name>
<proteinExistence type="inferred from homology"/>
<comment type="catalytic activity">
    <reaction evidence="6">
        <text>a (3R)-hydroxyacyl-[ACP] + NADP(+) = a 3-oxoacyl-[ACP] + NADPH + H(+)</text>
        <dbReference type="Rhea" id="RHEA:17397"/>
        <dbReference type="Rhea" id="RHEA-COMP:9916"/>
        <dbReference type="Rhea" id="RHEA-COMP:9945"/>
        <dbReference type="ChEBI" id="CHEBI:15378"/>
        <dbReference type="ChEBI" id="CHEBI:57783"/>
        <dbReference type="ChEBI" id="CHEBI:58349"/>
        <dbReference type="ChEBI" id="CHEBI:78776"/>
        <dbReference type="ChEBI" id="CHEBI:78827"/>
        <dbReference type="EC" id="1.1.1.100"/>
    </reaction>
    <physiologicalReaction direction="right-to-left" evidence="6">
        <dbReference type="Rhea" id="RHEA:17399"/>
    </physiologicalReaction>
</comment>
<organism evidence="7 8">
    <name type="scientific">Williamsia limnetica</name>
    <dbReference type="NCBI Taxonomy" id="882452"/>
    <lineage>
        <taxon>Bacteria</taxon>
        <taxon>Bacillati</taxon>
        <taxon>Actinomycetota</taxon>
        <taxon>Actinomycetes</taxon>
        <taxon>Mycobacteriales</taxon>
        <taxon>Nocardiaceae</taxon>
        <taxon>Williamsia</taxon>
    </lineage>
</organism>
<dbReference type="InterPro" id="IPR036291">
    <property type="entry name" value="NAD(P)-bd_dom_sf"/>
</dbReference>
<dbReference type="FunFam" id="3.40.50.720:FF:000084">
    <property type="entry name" value="Short-chain dehydrogenase reductase"/>
    <property type="match status" value="1"/>
</dbReference>
<accession>A0A318RE94</accession>